<accession>A0A1Y2HWX4</accession>
<feature type="region of interest" description="Disordered" evidence="1">
    <location>
        <begin position="180"/>
        <end position="234"/>
    </location>
</feature>
<evidence type="ECO:0000313" key="2">
    <source>
        <dbReference type="EMBL" id="ORZ38251.1"/>
    </source>
</evidence>
<gene>
    <name evidence="2" type="ORF">BCR44DRAFT_34061</name>
</gene>
<reference evidence="2 3" key="1">
    <citation type="submission" date="2016-07" db="EMBL/GenBank/DDBJ databases">
        <title>Pervasive Adenine N6-methylation of Active Genes in Fungi.</title>
        <authorList>
            <consortium name="DOE Joint Genome Institute"/>
            <person name="Mondo S.J."/>
            <person name="Dannebaum R.O."/>
            <person name="Kuo R.C."/>
            <person name="Labutti K."/>
            <person name="Haridas S."/>
            <person name="Kuo A."/>
            <person name="Salamov A."/>
            <person name="Ahrendt S.R."/>
            <person name="Lipzen A."/>
            <person name="Sullivan W."/>
            <person name="Andreopoulos W.B."/>
            <person name="Clum A."/>
            <person name="Lindquist E."/>
            <person name="Daum C."/>
            <person name="Ramamoorthy G.K."/>
            <person name="Gryganskyi A."/>
            <person name="Culley D."/>
            <person name="Magnuson J.K."/>
            <person name="James T.Y."/>
            <person name="O'Malley M.A."/>
            <person name="Stajich J.E."/>
            <person name="Spatafora J.W."/>
            <person name="Visel A."/>
            <person name="Grigoriev I.V."/>
        </authorList>
    </citation>
    <scope>NUCLEOTIDE SEQUENCE [LARGE SCALE GENOMIC DNA]</scope>
    <source>
        <strain evidence="2 3">PL171</strain>
    </source>
</reference>
<name>A0A1Y2HWX4_9FUNG</name>
<sequence length="387" mass="41857">MANASPLCAATAVSHASSNARRPPPALVCEILSSLASPRDLLLPHHAASVAKQRLTFLLPTSPAISDADLLVSLLWSSPPHPLLTPAYMQFVLADRYARGGSTWLEDDIVRSGRSWQRDQDTLEYLVPVDLRPDPGNPLHMMRIVLVLIKEEDRWKFLDLRVLPDAEWVQLSERLAAAARQAEKEGEQEADKNDQDQGNEEDTYWSAYESRTLPSKSSAQRLDVVNGEESDEEDAGYWGQYDSIRAPSPAAQPVTVPAPIHVPVRRTSSVSHAPVEPVMSPYGPTLADLDVPAVPAVSVSTEHATMSSLPPVSTTATANATATATATATVSVPMSKVDQTPSQPLAEVRQPVAKHVQATVKSLWDLASTSGISRQEFLVLVAASMDS</sequence>
<evidence type="ECO:0000256" key="1">
    <source>
        <dbReference type="SAM" id="MobiDB-lite"/>
    </source>
</evidence>
<comment type="caution">
    <text evidence="2">The sequence shown here is derived from an EMBL/GenBank/DDBJ whole genome shotgun (WGS) entry which is preliminary data.</text>
</comment>
<proteinExistence type="predicted"/>
<dbReference type="Proteomes" id="UP000193411">
    <property type="component" value="Unassembled WGS sequence"/>
</dbReference>
<dbReference type="EMBL" id="MCFL01000009">
    <property type="protein sequence ID" value="ORZ38251.1"/>
    <property type="molecule type" value="Genomic_DNA"/>
</dbReference>
<protein>
    <submittedName>
        <fullName evidence="2">Uncharacterized protein</fullName>
    </submittedName>
</protein>
<keyword evidence="3" id="KW-1185">Reference proteome</keyword>
<dbReference type="AlphaFoldDB" id="A0A1Y2HWX4"/>
<evidence type="ECO:0000313" key="3">
    <source>
        <dbReference type="Proteomes" id="UP000193411"/>
    </source>
</evidence>
<organism evidence="2 3">
    <name type="scientific">Catenaria anguillulae PL171</name>
    <dbReference type="NCBI Taxonomy" id="765915"/>
    <lineage>
        <taxon>Eukaryota</taxon>
        <taxon>Fungi</taxon>
        <taxon>Fungi incertae sedis</taxon>
        <taxon>Blastocladiomycota</taxon>
        <taxon>Blastocladiomycetes</taxon>
        <taxon>Blastocladiales</taxon>
        <taxon>Catenariaceae</taxon>
        <taxon>Catenaria</taxon>
    </lineage>
</organism>
<feature type="compositionally biased region" description="Basic and acidic residues" evidence="1">
    <location>
        <begin position="181"/>
        <end position="195"/>
    </location>
</feature>